<reference evidence="2 3" key="1">
    <citation type="submission" date="2021-06" db="EMBL/GenBank/DDBJ databases">
        <title>Caerostris extrusa draft genome.</title>
        <authorList>
            <person name="Kono N."/>
            <person name="Arakawa K."/>
        </authorList>
    </citation>
    <scope>NUCLEOTIDE SEQUENCE [LARGE SCALE GENOMIC DNA]</scope>
</reference>
<organism evidence="2 3">
    <name type="scientific">Caerostris extrusa</name>
    <name type="common">Bark spider</name>
    <name type="synonym">Caerostris bankana</name>
    <dbReference type="NCBI Taxonomy" id="172846"/>
    <lineage>
        <taxon>Eukaryota</taxon>
        <taxon>Metazoa</taxon>
        <taxon>Ecdysozoa</taxon>
        <taxon>Arthropoda</taxon>
        <taxon>Chelicerata</taxon>
        <taxon>Arachnida</taxon>
        <taxon>Araneae</taxon>
        <taxon>Araneomorphae</taxon>
        <taxon>Entelegynae</taxon>
        <taxon>Araneoidea</taxon>
        <taxon>Araneidae</taxon>
        <taxon>Caerostris</taxon>
    </lineage>
</organism>
<name>A0AAV4XYU0_CAEEX</name>
<sequence>MTKLKADPLGEYPKYPFIKTSFEDPPLPGIFNRVWWLTVGEYGAQNVEGKGEGDDCLRAGAHYHAFHPQPDECHERPERLHDVGIVRSTLGDHAAQLSIAERPDHGEDPRRYPHHEAQPHGPRAQEHPFGGHEDTRSNDTADYDSHTVQKPHLGFQANSVAVPLFFWGSAPALSAISTPL</sequence>
<dbReference type="EMBL" id="BPLR01018384">
    <property type="protein sequence ID" value="GIY99106.1"/>
    <property type="molecule type" value="Genomic_DNA"/>
</dbReference>
<accession>A0AAV4XYU0</accession>
<proteinExistence type="predicted"/>
<keyword evidence="3" id="KW-1185">Reference proteome</keyword>
<protein>
    <submittedName>
        <fullName evidence="2">Uncharacterized protein</fullName>
    </submittedName>
</protein>
<comment type="caution">
    <text evidence="2">The sequence shown here is derived from an EMBL/GenBank/DDBJ whole genome shotgun (WGS) entry which is preliminary data.</text>
</comment>
<dbReference type="AlphaFoldDB" id="A0AAV4XYU0"/>
<dbReference type="Proteomes" id="UP001054945">
    <property type="component" value="Unassembled WGS sequence"/>
</dbReference>
<gene>
    <name evidence="2" type="ORF">CEXT_158081</name>
</gene>
<evidence type="ECO:0000256" key="1">
    <source>
        <dbReference type="SAM" id="MobiDB-lite"/>
    </source>
</evidence>
<evidence type="ECO:0000313" key="2">
    <source>
        <dbReference type="EMBL" id="GIY99106.1"/>
    </source>
</evidence>
<evidence type="ECO:0000313" key="3">
    <source>
        <dbReference type="Proteomes" id="UP001054945"/>
    </source>
</evidence>
<feature type="region of interest" description="Disordered" evidence="1">
    <location>
        <begin position="101"/>
        <end position="146"/>
    </location>
</feature>